<dbReference type="AlphaFoldDB" id="A0A0F3IMH5"/>
<dbReference type="RefSeq" id="WP_045778065.1">
    <property type="nucleotide sequence ID" value="NZ_LAJX01000020.1"/>
</dbReference>
<feature type="domain" description="PPM-type phosphatase" evidence="2">
    <location>
        <begin position="5"/>
        <end position="121"/>
    </location>
</feature>
<dbReference type="InterPro" id="IPR001932">
    <property type="entry name" value="PPM-type_phosphatase-like_dom"/>
</dbReference>
<dbReference type="PANTHER" id="PTHR43156">
    <property type="entry name" value="STAGE II SPORULATION PROTEIN E-RELATED"/>
    <property type="match status" value="1"/>
</dbReference>
<sequence length="140" mass="16027">MLKTKDLLQTIHAINEILCEENPTCMFLTLNICIIDSKKQVLEYVNGGHNRPIFGNFRDGFNFLSQPKGILVGIKSKTEYELASRQLNPGDVLILYTDGITEAMNPKLEEFTEHRLLAHINLQQSFFRTRNYSNHTASRA</sequence>
<keyword evidence="1" id="KW-0378">Hydrolase</keyword>
<dbReference type="Proteomes" id="UP000033684">
    <property type="component" value="Unassembled WGS sequence"/>
</dbReference>
<reference evidence="4" key="1">
    <citation type="submission" date="2015-03" db="EMBL/GenBank/DDBJ databases">
        <title>Draft genome sequence of a novel methanotroph (Sn10-6) isolated from flooded ricefield rhizosphere in India.</title>
        <authorList>
            <person name="Pandit P.S."/>
            <person name="Pore S.D."/>
            <person name="Arora P."/>
            <person name="Kapse N.G."/>
            <person name="Dhakephalkar P.K."/>
            <person name="Rahalkar M.C."/>
        </authorList>
    </citation>
    <scope>NUCLEOTIDE SEQUENCE [LARGE SCALE GENOMIC DNA]</scope>
    <source>
        <strain evidence="4">Sn10-6</strain>
    </source>
</reference>
<reference evidence="3 4" key="2">
    <citation type="journal article" date="2016" name="Microb. Ecol.">
        <title>Genome Characteristics of a Novel Type I Methanotroph (Sn10-6) Isolated from a Flooded Indian Rice Field.</title>
        <authorList>
            <person name="Rahalkar M.C."/>
            <person name="Pandit P.S."/>
            <person name="Dhakephalkar P.K."/>
            <person name="Pore S."/>
            <person name="Arora P."/>
            <person name="Kapse N."/>
        </authorList>
    </citation>
    <scope>NUCLEOTIDE SEQUENCE [LARGE SCALE GENOMIC DNA]</scope>
    <source>
        <strain evidence="3 4">Sn10-6</strain>
    </source>
</reference>
<evidence type="ECO:0000313" key="4">
    <source>
        <dbReference type="Proteomes" id="UP000033684"/>
    </source>
</evidence>
<dbReference type="GO" id="GO:0016791">
    <property type="term" value="F:phosphatase activity"/>
    <property type="evidence" value="ECO:0007669"/>
    <property type="project" value="TreeGrafter"/>
</dbReference>
<gene>
    <name evidence="3" type="ORF">VZ94_02710</name>
</gene>
<keyword evidence="4" id="KW-1185">Reference proteome</keyword>
<evidence type="ECO:0000256" key="1">
    <source>
        <dbReference type="ARBA" id="ARBA00022801"/>
    </source>
</evidence>
<protein>
    <recommendedName>
        <fullName evidence="2">PPM-type phosphatase domain-containing protein</fullName>
    </recommendedName>
</protein>
<proteinExistence type="predicted"/>
<name>A0A0F3IMH5_9GAMM</name>
<evidence type="ECO:0000259" key="2">
    <source>
        <dbReference type="Pfam" id="PF07228"/>
    </source>
</evidence>
<dbReference type="InterPro" id="IPR036457">
    <property type="entry name" value="PPM-type-like_dom_sf"/>
</dbReference>
<evidence type="ECO:0000313" key="3">
    <source>
        <dbReference type="EMBL" id="KJV07728.1"/>
    </source>
</evidence>
<dbReference type="PANTHER" id="PTHR43156:SF2">
    <property type="entry name" value="STAGE II SPORULATION PROTEIN E"/>
    <property type="match status" value="1"/>
</dbReference>
<dbReference type="Pfam" id="PF07228">
    <property type="entry name" value="SpoIIE"/>
    <property type="match status" value="1"/>
</dbReference>
<organism evidence="3 4">
    <name type="scientific">Methylocucumis oryzae</name>
    <dbReference type="NCBI Taxonomy" id="1632867"/>
    <lineage>
        <taxon>Bacteria</taxon>
        <taxon>Pseudomonadati</taxon>
        <taxon>Pseudomonadota</taxon>
        <taxon>Gammaproteobacteria</taxon>
        <taxon>Methylococcales</taxon>
        <taxon>Methylococcaceae</taxon>
        <taxon>Methylocucumis</taxon>
    </lineage>
</organism>
<accession>A0A0F3IMH5</accession>
<comment type="caution">
    <text evidence="3">The sequence shown here is derived from an EMBL/GenBank/DDBJ whole genome shotgun (WGS) entry which is preliminary data.</text>
</comment>
<dbReference type="Gene3D" id="3.60.40.10">
    <property type="entry name" value="PPM-type phosphatase domain"/>
    <property type="match status" value="1"/>
</dbReference>
<dbReference type="InterPro" id="IPR052016">
    <property type="entry name" value="Bact_Sigma-Reg"/>
</dbReference>
<dbReference type="EMBL" id="LAJX01000020">
    <property type="protein sequence ID" value="KJV07728.1"/>
    <property type="molecule type" value="Genomic_DNA"/>
</dbReference>
<dbReference type="SUPFAM" id="SSF81606">
    <property type="entry name" value="PP2C-like"/>
    <property type="match status" value="1"/>
</dbReference>